<dbReference type="Pfam" id="PF00107">
    <property type="entry name" value="ADH_zinc_N"/>
    <property type="match status" value="1"/>
</dbReference>
<comment type="caution">
    <text evidence="7">The sequence shown here is derived from an EMBL/GenBank/DDBJ whole genome shotgun (WGS) entry which is preliminary data.</text>
</comment>
<proteinExistence type="inferred from homology"/>
<comment type="cofactor">
    <cofactor evidence="1 5">
        <name>Zn(2+)</name>
        <dbReference type="ChEBI" id="CHEBI:29105"/>
    </cofactor>
</comment>
<dbReference type="EMBL" id="VWRR01000002">
    <property type="protein sequence ID" value="KAF6004947.1"/>
    <property type="molecule type" value="Genomic_DNA"/>
</dbReference>
<reference evidence="7 8" key="1">
    <citation type="journal article" date="2020" name="J. Phycol.">
        <title>Comparative genome analysis reveals Cyanidiococcus gen. nov., a new extremophilic red algal genus sister to Cyanidioschyzon (Cyanidioschyzonaceae, Rhodophyta).</title>
        <authorList>
            <person name="Liu S.-L."/>
            <person name="Chiang Y.-R."/>
            <person name="Yoon H.S."/>
            <person name="Fu H.-Y."/>
        </authorList>
    </citation>
    <scope>NUCLEOTIDE SEQUENCE [LARGE SCALE GENOMIC DNA]</scope>
    <source>
        <strain evidence="7 8">THAL066</strain>
    </source>
</reference>
<dbReference type="PROSITE" id="PS00059">
    <property type="entry name" value="ADH_ZINC"/>
    <property type="match status" value="1"/>
</dbReference>
<feature type="domain" description="Enoyl reductase (ER)" evidence="6">
    <location>
        <begin position="17"/>
        <end position="356"/>
    </location>
</feature>
<dbReference type="SMART" id="SM00829">
    <property type="entry name" value="PKS_ER"/>
    <property type="match status" value="1"/>
</dbReference>
<dbReference type="InterPro" id="IPR011032">
    <property type="entry name" value="GroES-like_sf"/>
</dbReference>
<evidence type="ECO:0000256" key="2">
    <source>
        <dbReference type="ARBA" id="ARBA00022723"/>
    </source>
</evidence>
<evidence type="ECO:0000256" key="1">
    <source>
        <dbReference type="ARBA" id="ARBA00001947"/>
    </source>
</evidence>
<dbReference type="Pfam" id="PF08240">
    <property type="entry name" value="ADH_N"/>
    <property type="match status" value="1"/>
</dbReference>
<dbReference type="SUPFAM" id="SSF50129">
    <property type="entry name" value="GroES-like"/>
    <property type="match status" value="1"/>
</dbReference>
<dbReference type="Gene3D" id="3.40.50.720">
    <property type="entry name" value="NAD(P)-binding Rossmann-like Domain"/>
    <property type="match status" value="1"/>
</dbReference>
<organism evidence="7 8">
    <name type="scientific">Cyanidiococcus yangmingshanensis</name>
    <dbReference type="NCBI Taxonomy" id="2690220"/>
    <lineage>
        <taxon>Eukaryota</taxon>
        <taxon>Rhodophyta</taxon>
        <taxon>Bangiophyceae</taxon>
        <taxon>Cyanidiales</taxon>
        <taxon>Cyanidiaceae</taxon>
        <taxon>Cyanidiococcus</taxon>
    </lineage>
</organism>
<dbReference type="PANTHER" id="PTHR42683">
    <property type="entry name" value="ALDEHYDE REDUCTASE"/>
    <property type="match status" value="1"/>
</dbReference>
<dbReference type="FunFam" id="3.40.50.720:FF:000022">
    <property type="entry name" value="Cinnamyl alcohol dehydrogenase"/>
    <property type="match status" value="1"/>
</dbReference>
<dbReference type="AlphaFoldDB" id="A0A7J7IQX6"/>
<name>A0A7J7IQX6_9RHOD</name>
<gene>
    <name evidence="7" type="ORF">F1559_004408</name>
</gene>
<dbReference type="InterPro" id="IPR013154">
    <property type="entry name" value="ADH-like_N"/>
</dbReference>
<evidence type="ECO:0000256" key="3">
    <source>
        <dbReference type="ARBA" id="ARBA00022833"/>
    </source>
</evidence>
<dbReference type="Gene3D" id="3.90.180.10">
    <property type="entry name" value="Medium-chain alcohol dehydrogenases, catalytic domain"/>
    <property type="match status" value="1"/>
</dbReference>
<protein>
    <recommendedName>
        <fullName evidence="6">Enoyl reductase (ER) domain-containing protein</fullName>
    </recommendedName>
</protein>
<keyword evidence="2 5" id="KW-0479">Metal-binding</keyword>
<sequence>MTSAVQSAYTTPAYVVKSHDAKFENWACPRRAPTADDVRIQIEYCGICHSDLHQVRDEWKGSTYPMVPGHEIVGKVIQVGEQARKQGKFKEGDVVGVGCFVDSCRQCEDCKNGLAVQFCPRVVFTYNGRDKAGEPTYGGYAREIVVDYRYVLRIPEKLATPDMLPRAAPLLCAGITTYSPLRYAGAKKGMRVGINGLGGLGHIAVRLAKAMGCTVVVLSRSEKKRQDALELLKADQYLLTSDPEAMKREAGTFDLIVDAVAARHDLTALTALLRRDGKLCLLGIPPEPYEIPAQALVFGRRSIFGSLVGGIQETQEMLDFCAKHSIVCEIEMIPPTAIDEAYERMARSDVRYRFVIDNKQLEAV</sequence>
<dbReference type="InterPro" id="IPR020843">
    <property type="entry name" value="ER"/>
</dbReference>
<evidence type="ECO:0000313" key="8">
    <source>
        <dbReference type="Proteomes" id="UP000530660"/>
    </source>
</evidence>
<dbReference type="OrthoDB" id="1879366at2759"/>
<evidence type="ECO:0000313" key="7">
    <source>
        <dbReference type="EMBL" id="KAF6004947.1"/>
    </source>
</evidence>
<dbReference type="CDD" id="cd05283">
    <property type="entry name" value="CAD1"/>
    <property type="match status" value="1"/>
</dbReference>
<accession>A0A7J7IQX6</accession>
<dbReference type="InterPro" id="IPR036291">
    <property type="entry name" value="NAD(P)-bd_dom_sf"/>
</dbReference>
<evidence type="ECO:0000259" key="6">
    <source>
        <dbReference type="SMART" id="SM00829"/>
    </source>
</evidence>
<keyword evidence="8" id="KW-1185">Reference proteome</keyword>
<comment type="similarity">
    <text evidence="5">Belongs to the zinc-containing alcohol dehydrogenase family.</text>
</comment>
<keyword evidence="3 5" id="KW-0862">Zinc</keyword>
<dbReference type="GO" id="GO:0016616">
    <property type="term" value="F:oxidoreductase activity, acting on the CH-OH group of donors, NAD or NADP as acceptor"/>
    <property type="evidence" value="ECO:0007669"/>
    <property type="project" value="InterPro"/>
</dbReference>
<dbReference type="InterPro" id="IPR002328">
    <property type="entry name" value="ADH_Zn_CS"/>
</dbReference>
<evidence type="ECO:0000256" key="5">
    <source>
        <dbReference type="RuleBase" id="RU361277"/>
    </source>
</evidence>
<dbReference type="GO" id="GO:0008270">
    <property type="term" value="F:zinc ion binding"/>
    <property type="evidence" value="ECO:0007669"/>
    <property type="project" value="InterPro"/>
</dbReference>
<evidence type="ECO:0000256" key="4">
    <source>
        <dbReference type="ARBA" id="ARBA00023002"/>
    </source>
</evidence>
<dbReference type="Proteomes" id="UP000530660">
    <property type="component" value="Unassembled WGS sequence"/>
</dbReference>
<keyword evidence="4" id="KW-0560">Oxidoreductase</keyword>
<dbReference type="SUPFAM" id="SSF51735">
    <property type="entry name" value="NAD(P)-binding Rossmann-fold domains"/>
    <property type="match status" value="1"/>
</dbReference>
<dbReference type="InterPro" id="IPR013149">
    <property type="entry name" value="ADH-like_C"/>
</dbReference>
<dbReference type="InterPro" id="IPR047109">
    <property type="entry name" value="CAD-like"/>
</dbReference>